<name>A0A7J8SU25_GOSDV</name>
<accession>A0A7J8SU25</accession>
<proteinExistence type="predicted"/>
<reference evidence="1 2" key="1">
    <citation type="journal article" date="2019" name="Genome Biol. Evol.">
        <title>Insights into the evolution of the New World diploid cottons (Gossypium, subgenus Houzingenia) based on genome sequencing.</title>
        <authorList>
            <person name="Grover C.E."/>
            <person name="Arick M.A. 2nd"/>
            <person name="Thrash A."/>
            <person name="Conover J.L."/>
            <person name="Sanders W.S."/>
            <person name="Peterson D.G."/>
            <person name="Frelichowski J.E."/>
            <person name="Scheffler J.A."/>
            <person name="Scheffler B.E."/>
            <person name="Wendel J.F."/>
        </authorList>
    </citation>
    <scope>NUCLEOTIDE SEQUENCE [LARGE SCALE GENOMIC DNA]</scope>
    <source>
        <strain evidence="1">27</strain>
        <tissue evidence="1">Leaf</tissue>
    </source>
</reference>
<protein>
    <recommendedName>
        <fullName evidence="3">Reverse transcriptase domain-containing protein</fullName>
    </recommendedName>
</protein>
<comment type="caution">
    <text evidence="1">The sequence shown here is derived from an EMBL/GenBank/DDBJ whole genome shotgun (WGS) entry which is preliminary data.</text>
</comment>
<keyword evidence="2" id="KW-1185">Reference proteome</keyword>
<dbReference type="AlphaFoldDB" id="A0A7J8SU25"/>
<gene>
    <name evidence="1" type="ORF">Godav_023914</name>
</gene>
<evidence type="ECO:0008006" key="3">
    <source>
        <dbReference type="Google" id="ProtNLM"/>
    </source>
</evidence>
<evidence type="ECO:0000313" key="1">
    <source>
        <dbReference type="EMBL" id="MBA0629335.1"/>
    </source>
</evidence>
<dbReference type="EMBL" id="JABFAC010000011">
    <property type="protein sequence ID" value="MBA0629335.1"/>
    <property type="molecule type" value="Genomic_DNA"/>
</dbReference>
<organism evidence="1 2">
    <name type="scientific">Gossypium davidsonii</name>
    <name type="common">Davidson's cotton</name>
    <name type="synonym">Gossypium klotzschianum subsp. davidsonii</name>
    <dbReference type="NCBI Taxonomy" id="34287"/>
    <lineage>
        <taxon>Eukaryota</taxon>
        <taxon>Viridiplantae</taxon>
        <taxon>Streptophyta</taxon>
        <taxon>Embryophyta</taxon>
        <taxon>Tracheophyta</taxon>
        <taxon>Spermatophyta</taxon>
        <taxon>Magnoliopsida</taxon>
        <taxon>eudicotyledons</taxon>
        <taxon>Gunneridae</taxon>
        <taxon>Pentapetalae</taxon>
        <taxon>rosids</taxon>
        <taxon>malvids</taxon>
        <taxon>Malvales</taxon>
        <taxon>Malvaceae</taxon>
        <taxon>Malvoideae</taxon>
        <taxon>Gossypium</taxon>
    </lineage>
</organism>
<evidence type="ECO:0000313" key="2">
    <source>
        <dbReference type="Proteomes" id="UP000593561"/>
    </source>
</evidence>
<sequence>MGDIVEMVKILRGFFEHLFESEGEGNELVYILSGFEQCIIDDANVMLTEKYMDEEIVHALKDMGPTKAPGINDNVLLAYEILYIFRQKKNGQKELMALKLDMSKAYDRIDLVVKCVLTIAYLVSINGIMGDSFQPSRGFRQGLERCYKTGCVGELEWVIEFQTLIMLGYRVNPQESSPLGVLTNFYRQDMFEWLTWFFNNCSVLQRVSFCCGLWILRTTRNKSMHEHSTKSMVDISRFIQGYIKEIQGVKEKGVTKKVIYAKRKPPSRTCIKLNFGITFDKDFFKSGMGIVARNVQGKVVTSCLNIPLKCGLSICSRSLACSWAVKRFKHANCEANQLAHKLVVESLRNGEEFYLEEAVSGFKMRTMEDEWIHKPD</sequence>
<dbReference type="Proteomes" id="UP000593561">
    <property type="component" value="Unassembled WGS sequence"/>
</dbReference>